<evidence type="ECO:0000256" key="2">
    <source>
        <dbReference type="ARBA" id="ARBA00023445"/>
    </source>
</evidence>
<gene>
    <name evidence="4" type="ORF">HYPSUDRAFT_56287</name>
</gene>
<dbReference type="InterPro" id="IPR050425">
    <property type="entry name" value="NAD(P)_dehydrat-like"/>
</dbReference>
<name>A0A0D2NU08_HYPSF</name>
<dbReference type="InterPro" id="IPR036291">
    <property type="entry name" value="NAD(P)-bd_dom_sf"/>
</dbReference>
<dbReference type="EMBL" id="KN817571">
    <property type="protein sequence ID" value="KJA20051.1"/>
    <property type="molecule type" value="Genomic_DNA"/>
</dbReference>
<sequence>MSKLILVTGASGFVASHIIYQLLQDGHRVRATARAKKVDALKALYSAYPSLEIVEVADIAQSQFRDALTGVDVVIHTASPLAYRVDADTLLKTAIEGTLNVLRQAEKAGVKKFVVTSSIAAVVGDPTIQGVSYKSEHWNPVTKETFVVTPETDPFQAYSASKTLSERAVWDWAEAHPHVDVTTICPSFIYGPFAPLFLPIAPGDLSSLSTNGLVYGLFTPPGAHLPSIGFVDVRDTARAHVGAALKSTVPGGTIRKRAILASPGGLDESKLFDLIREKRPLVGERLAGGDNIVSPVDTLDLDYEQIESFTGLKKSDYYTTEQTFLDTIDSLLEVEEYWKEQGAVAAAVAA</sequence>
<evidence type="ECO:0000313" key="5">
    <source>
        <dbReference type="Proteomes" id="UP000054270"/>
    </source>
</evidence>
<comment type="similarity">
    <text evidence="2">Belongs to the NAD(P)-dependent epimerase/dehydratase family. Dihydroflavonol-4-reductase subfamily.</text>
</comment>
<feature type="domain" description="NAD-dependent epimerase/dehydratase" evidence="3">
    <location>
        <begin position="5"/>
        <end position="246"/>
    </location>
</feature>
<evidence type="ECO:0000259" key="3">
    <source>
        <dbReference type="Pfam" id="PF01370"/>
    </source>
</evidence>
<dbReference type="PANTHER" id="PTHR10366">
    <property type="entry name" value="NAD DEPENDENT EPIMERASE/DEHYDRATASE"/>
    <property type="match status" value="1"/>
</dbReference>
<dbReference type="STRING" id="945553.A0A0D2NU08"/>
<dbReference type="GO" id="GO:0016616">
    <property type="term" value="F:oxidoreductase activity, acting on the CH-OH group of donors, NAD or NADP as acceptor"/>
    <property type="evidence" value="ECO:0007669"/>
    <property type="project" value="TreeGrafter"/>
</dbReference>
<dbReference type="AlphaFoldDB" id="A0A0D2NU08"/>
<protein>
    <recommendedName>
        <fullName evidence="3">NAD-dependent epimerase/dehydratase domain-containing protein</fullName>
    </recommendedName>
</protein>
<dbReference type="Proteomes" id="UP000054270">
    <property type="component" value="Unassembled WGS sequence"/>
</dbReference>
<accession>A0A0D2NU08</accession>
<dbReference type="Gene3D" id="3.40.50.720">
    <property type="entry name" value="NAD(P)-binding Rossmann-like Domain"/>
    <property type="match status" value="1"/>
</dbReference>
<reference evidence="5" key="1">
    <citation type="submission" date="2014-04" db="EMBL/GenBank/DDBJ databases">
        <title>Evolutionary Origins and Diversification of the Mycorrhizal Mutualists.</title>
        <authorList>
            <consortium name="DOE Joint Genome Institute"/>
            <consortium name="Mycorrhizal Genomics Consortium"/>
            <person name="Kohler A."/>
            <person name="Kuo A."/>
            <person name="Nagy L.G."/>
            <person name="Floudas D."/>
            <person name="Copeland A."/>
            <person name="Barry K.W."/>
            <person name="Cichocki N."/>
            <person name="Veneault-Fourrey C."/>
            <person name="LaButti K."/>
            <person name="Lindquist E.A."/>
            <person name="Lipzen A."/>
            <person name="Lundell T."/>
            <person name="Morin E."/>
            <person name="Murat C."/>
            <person name="Riley R."/>
            <person name="Ohm R."/>
            <person name="Sun H."/>
            <person name="Tunlid A."/>
            <person name="Henrissat B."/>
            <person name="Grigoriev I.V."/>
            <person name="Hibbett D.S."/>
            <person name="Martin F."/>
        </authorList>
    </citation>
    <scope>NUCLEOTIDE SEQUENCE [LARGE SCALE GENOMIC DNA]</scope>
    <source>
        <strain evidence="5">FD-334 SS-4</strain>
    </source>
</reference>
<dbReference type="OrthoDB" id="2735536at2759"/>
<dbReference type="Pfam" id="PF01370">
    <property type="entry name" value="Epimerase"/>
    <property type="match status" value="1"/>
</dbReference>
<evidence type="ECO:0000256" key="1">
    <source>
        <dbReference type="ARBA" id="ARBA00023002"/>
    </source>
</evidence>
<proteinExistence type="inferred from homology"/>
<keyword evidence="5" id="KW-1185">Reference proteome</keyword>
<keyword evidence="1" id="KW-0560">Oxidoreductase</keyword>
<dbReference type="OMA" id="FIPWKKT"/>
<dbReference type="SUPFAM" id="SSF51735">
    <property type="entry name" value="NAD(P)-binding Rossmann-fold domains"/>
    <property type="match status" value="1"/>
</dbReference>
<organism evidence="4 5">
    <name type="scientific">Hypholoma sublateritium (strain FD-334 SS-4)</name>
    <dbReference type="NCBI Taxonomy" id="945553"/>
    <lineage>
        <taxon>Eukaryota</taxon>
        <taxon>Fungi</taxon>
        <taxon>Dikarya</taxon>
        <taxon>Basidiomycota</taxon>
        <taxon>Agaricomycotina</taxon>
        <taxon>Agaricomycetes</taxon>
        <taxon>Agaricomycetidae</taxon>
        <taxon>Agaricales</taxon>
        <taxon>Agaricineae</taxon>
        <taxon>Strophariaceae</taxon>
        <taxon>Hypholoma</taxon>
    </lineage>
</organism>
<evidence type="ECO:0000313" key="4">
    <source>
        <dbReference type="EMBL" id="KJA20051.1"/>
    </source>
</evidence>
<dbReference type="PANTHER" id="PTHR10366:SF564">
    <property type="entry name" value="STEROL-4-ALPHA-CARBOXYLATE 3-DEHYDROGENASE, DECARBOXYLATING"/>
    <property type="match status" value="1"/>
</dbReference>
<dbReference type="InterPro" id="IPR001509">
    <property type="entry name" value="Epimerase_deHydtase"/>
</dbReference>